<dbReference type="PANTHER" id="PTHR42714:SF2">
    <property type="entry name" value="TRNA MODIFICATION GTPASE GTPBP3, MITOCHONDRIAL"/>
    <property type="match status" value="1"/>
</dbReference>
<protein>
    <recommendedName>
        <fullName evidence="2">G domain-containing protein</fullName>
    </recommendedName>
</protein>
<reference evidence="3 4" key="1">
    <citation type="submission" date="2018-04" db="EMBL/GenBank/DDBJ databases">
        <title>Genomic Encyclopedia of Type Strains, Phase III (KMG-III): the genomes of soil and plant-associated and newly described type strains.</title>
        <authorList>
            <person name="Whitman W."/>
        </authorList>
    </citation>
    <scope>NUCLEOTIDE SEQUENCE [LARGE SCALE GENOMIC DNA]</scope>
    <source>
        <strain evidence="3 4">JA192</strain>
    </source>
</reference>
<dbReference type="InterPro" id="IPR027417">
    <property type="entry name" value="P-loop_NTPase"/>
</dbReference>
<keyword evidence="1" id="KW-0472">Membrane</keyword>
<keyword evidence="4" id="KW-1185">Reference proteome</keyword>
<comment type="caution">
    <text evidence="3">The sequence shown here is derived from an EMBL/GenBank/DDBJ whole genome shotgun (WGS) entry which is preliminary data.</text>
</comment>
<dbReference type="RefSeq" id="WP_069333488.1">
    <property type="nucleotide sequence ID" value="NZ_MABH01000242.1"/>
</dbReference>
<proteinExistence type="predicted"/>
<evidence type="ECO:0000313" key="4">
    <source>
        <dbReference type="Proteomes" id="UP000240800"/>
    </source>
</evidence>
<sequence>MRVPDILRRLLRWDRLGLVLLLVLPTLTTSALGFLWLRERQLLLPFLAAVAGVGAIFVVVRSLARLILRPRKTDAPPPTLPEIRAEPDWTAQERAAFDTARRMIRKAPATSSWPDLPRQALQVVEHVAVTLSDGKRSALDFSVPEALLLADTVIIRYRAILRSHVPFVDQLNVGTAFWAYRHRNVAKALGTWGMRGWRIYRLLSNPPAGMLQELSGFLHSGVSETLSESFQRELRELLLEEVAHAAVQLYSGRMRFSDAELLGMELETSGRDRESLARPDEPVRILVVGQISAGKSTLVNAILRENLTETDMAPTTDRLIAYDVEIAGVPCRLLDTMGLDGSAGVRDRVAAEMMQSDLVLWAVRADRPARAPDAALMQAFQTLCASQPNRRFARIVAIATFADRLVSVRDAPEGWLPPTDRTRLSEAMHAISNELSIPLPRPVCAEEPEWNVDVVTAELEAALGEALMTQRNRRRHQGDTSRSTWDELGRAWRGGYGLAAQFGGRLRKRAVGEDISGTRSS</sequence>
<dbReference type="Proteomes" id="UP000240800">
    <property type="component" value="Unassembled WGS sequence"/>
</dbReference>
<feature type="transmembrane region" description="Helical" evidence="1">
    <location>
        <begin position="16"/>
        <end position="37"/>
    </location>
</feature>
<evidence type="ECO:0000259" key="2">
    <source>
        <dbReference type="Pfam" id="PF01926"/>
    </source>
</evidence>
<dbReference type="Pfam" id="PF01926">
    <property type="entry name" value="MMR_HSR1"/>
    <property type="match status" value="1"/>
</dbReference>
<keyword evidence="1" id="KW-0812">Transmembrane</keyword>
<evidence type="ECO:0000313" key="3">
    <source>
        <dbReference type="EMBL" id="PTM76854.1"/>
    </source>
</evidence>
<dbReference type="InterPro" id="IPR006073">
    <property type="entry name" value="GTP-bd"/>
</dbReference>
<feature type="transmembrane region" description="Helical" evidence="1">
    <location>
        <begin position="43"/>
        <end position="64"/>
    </location>
</feature>
<dbReference type="Gene3D" id="3.40.50.300">
    <property type="entry name" value="P-loop containing nucleotide triphosphate hydrolases"/>
    <property type="match status" value="1"/>
</dbReference>
<name>A0ABX5J930_9RHOB</name>
<organism evidence="3 4">
    <name type="scientific">Cereibacter johrii</name>
    <dbReference type="NCBI Taxonomy" id="445629"/>
    <lineage>
        <taxon>Bacteria</taxon>
        <taxon>Pseudomonadati</taxon>
        <taxon>Pseudomonadota</taxon>
        <taxon>Alphaproteobacteria</taxon>
        <taxon>Rhodobacterales</taxon>
        <taxon>Paracoccaceae</taxon>
        <taxon>Cereibacter</taxon>
    </lineage>
</organism>
<evidence type="ECO:0000256" key="1">
    <source>
        <dbReference type="SAM" id="Phobius"/>
    </source>
</evidence>
<accession>A0ABX5J930</accession>
<dbReference type="PANTHER" id="PTHR42714">
    <property type="entry name" value="TRNA MODIFICATION GTPASE GTPBP3"/>
    <property type="match status" value="1"/>
</dbReference>
<keyword evidence="1" id="KW-1133">Transmembrane helix</keyword>
<dbReference type="SUPFAM" id="SSF52540">
    <property type="entry name" value="P-loop containing nucleoside triphosphate hydrolases"/>
    <property type="match status" value="1"/>
</dbReference>
<feature type="domain" description="G" evidence="2">
    <location>
        <begin position="284"/>
        <end position="372"/>
    </location>
</feature>
<dbReference type="EMBL" id="PZZW01000007">
    <property type="protein sequence ID" value="PTM76854.1"/>
    <property type="molecule type" value="Genomic_DNA"/>
</dbReference>
<gene>
    <name evidence="3" type="ORF">C8J29_107133</name>
</gene>